<reference evidence="1 2" key="1">
    <citation type="journal article" date="2024" name="Appl. Microbiol. Biotechnol.">
        <title>Biosynthetic gene clusters with biotechnological applications in novel Antarctic isolates from Actinomycetota.</title>
        <authorList>
            <person name="Bruna P."/>
            <person name="Nunez-Montero K."/>
            <person name="Contreras M.J."/>
            <person name="Leal K."/>
            <person name="Garcia M."/>
            <person name="Abanto M."/>
            <person name="Barrientos L."/>
        </authorList>
    </citation>
    <scope>NUCLEOTIDE SEQUENCE [LARGE SCALE GENOMIC DNA]</scope>
    <source>
        <strain evidence="1 2">Se16.17</strain>
    </source>
</reference>
<keyword evidence="2" id="KW-1185">Reference proteome</keyword>
<evidence type="ECO:0000313" key="1">
    <source>
        <dbReference type="EMBL" id="MEO3941422.1"/>
    </source>
</evidence>
<dbReference type="EMBL" id="JBBMFV010000004">
    <property type="protein sequence ID" value="MEO3941422.1"/>
    <property type="molecule type" value="Genomic_DNA"/>
</dbReference>
<dbReference type="RefSeq" id="WP_347782472.1">
    <property type="nucleotide sequence ID" value="NZ_JBBMFV010000004.1"/>
</dbReference>
<dbReference type="Proteomes" id="UP001448614">
    <property type="component" value="Unassembled WGS sequence"/>
</dbReference>
<accession>A0ABV0GS57</accession>
<organism evidence="1 2">
    <name type="scientific">Paenarthrobacter nicotinovorans</name>
    <name type="common">Arthrobacter nicotinovorans</name>
    <dbReference type="NCBI Taxonomy" id="29320"/>
    <lineage>
        <taxon>Bacteria</taxon>
        <taxon>Bacillati</taxon>
        <taxon>Actinomycetota</taxon>
        <taxon>Actinomycetes</taxon>
        <taxon>Micrococcales</taxon>
        <taxon>Micrococcaceae</taxon>
        <taxon>Paenarthrobacter</taxon>
    </lineage>
</organism>
<proteinExistence type="predicted"/>
<protein>
    <submittedName>
        <fullName evidence="1">Uncharacterized protein</fullName>
    </submittedName>
</protein>
<comment type="caution">
    <text evidence="1">The sequence shown here is derived from an EMBL/GenBank/DDBJ whole genome shotgun (WGS) entry which is preliminary data.</text>
</comment>
<name>A0ABV0GS57_PAENI</name>
<gene>
    <name evidence="1" type="ORF">V3C41_10135</name>
</gene>
<evidence type="ECO:0000313" key="2">
    <source>
        <dbReference type="Proteomes" id="UP001448614"/>
    </source>
</evidence>
<sequence length="154" mass="16619">MALIGVLPIGKLFKAAEAIALVGRILPKAAAFFTRRQDDIKLVEKFARSGKCNPAPGNLRAMASRPTFVTGTFRDKTSGTQLSSTQLAAQTMGSFNYCPVPNINPGLVHPQSGKAYVGQWAEYAMGGYNVPKKPFEIPLPTEKRRSATQISPIP</sequence>